<dbReference type="EMBL" id="JAECZA010000001">
    <property type="protein sequence ID" value="MBH8571492.1"/>
    <property type="molecule type" value="Genomic_DNA"/>
</dbReference>
<comment type="caution">
    <text evidence="1">The sequence shown here is derived from an EMBL/GenBank/DDBJ whole genome shotgun (WGS) entry which is preliminary data.</text>
</comment>
<name>A0A8J7LB33_9NOST</name>
<evidence type="ECO:0000313" key="1">
    <source>
        <dbReference type="EMBL" id="MBH8571492.1"/>
    </source>
</evidence>
<dbReference type="AlphaFoldDB" id="A0A8J7LB33"/>
<dbReference type="Proteomes" id="UP000662314">
    <property type="component" value="Unassembled WGS sequence"/>
</dbReference>
<dbReference type="RefSeq" id="WP_214430327.1">
    <property type="nucleotide sequence ID" value="NZ_CAWPUQ010000001.1"/>
</dbReference>
<protein>
    <submittedName>
        <fullName evidence="1">DUF1392 domain-containing protein</fullName>
    </submittedName>
</protein>
<dbReference type="Pfam" id="PF07154">
    <property type="entry name" value="DUF1392"/>
    <property type="match status" value="1"/>
</dbReference>
<accession>A0A8J7LB33</accession>
<reference evidence="1 2" key="1">
    <citation type="journal article" date="2021" name="Int. J. Syst. Evol. Microbiol.">
        <title>Amazonocrinis nigriterrae gen. nov., sp. nov., Atlanticothrix silvestris gen. nov., sp. nov. and Dendronalium phyllosphericum gen. nov., sp. nov., nostocacean cyanobacteria from Brazilian environments.</title>
        <authorList>
            <person name="Alvarenga D.O."/>
            <person name="Andreote A.P.D."/>
            <person name="Branco L.H.Z."/>
            <person name="Delbaje E."/>
            <person name="Cruz R.B."/>
            <person name="Varani A.M."/>
            <person name="Fiore M.F."/>
        </authorList>
    </citation>
    <scope>NUCLEOTIDE SEQUENCE [LARGE SCALE GENOMIC DNA]</scope>
    <source>
        <strain evidence="1 2">CENA369</strain>
    </source>
</reference>
<organism evidence="1 2">
    <name type="scientific">Dendronalium phyllosphericum CENA369</name>
    <dbReference type="NCBI Taxonomy" id="1725256"/>
    <lineage>
        <taxon>Bacteria</taxon>
        <taxon>Bacillati</taxon>
        <taxon>Cyanobacteriota</taxon>
        <taxon>Cyanophyceae</taxon>
        <taxon>Nostocales</taxon>
        <taxon>Nostocaceae</taxon>
        <taxon>Dendronalium</taxon>
        <taxon>Dendronalium phyllosphericum</taxon>
    </lineage>
</organism>
<dbReference type="InterPro" id="IPR009824">
    <property type="entry name" value="DUF1392"/>
</dbReference>
<proteinExistence type="predicted"/>
<gene>
    <name evidence="1" type="ORF">I8752_00300</name>
</gene>
<sequence length="151" mass="17097">MINQITALESCWHTSPPWGKAMPPLTVQILEKVFLSSSDLSGYCSGVQWEGQEWVYAIVCLGETLYLPAREFCATNILEDITIPIPAFELGDVVEVDFSEKPSRRIIQGIFSLKSNWLYAVEWRSPILEETASTQSRMIWLADVDLVRIEA</sequence>
<keyword evidence="2" id="KW-1185">Reference proteome</keyword>
<evidence type="ECO:0000313" key="2">
    <source>
        <dbReference type="Proteomes" id="UP000662314"/>
    </source>
</evidence>